<dbReference type="EMBL" id="CP041616">
    <property type="protein sequence ID" value="QDO89914.1"/>
    <property type="molecule type" value="Genomic_DNA"/>
</dbReference>
<dbReference type="KEGG" id="orz:FNH13_17590"/>
<dbReference type="Proteomes" id="UP000315395">
    <property type="component" value="Chromosome"/>
</dbReference>
<proteinExistence type="predicted"/>
<keyword evidence="2" id="KW-1185">Reference proteome</keyword>
<evidence type="ECO:0000313" key="2">
    <source>
        <dbReference type="Proteomes" id="UP000315395"/>
    </source>
</evidence>
<dbReference type="AlphaFoldDB" id="A0A516GEF9"/>
<sequence>MRRICAAHPAWAAITIGGTIADIMQSLPDDDPWRNCSARIGKMTTGSRPPVRDGARLPAGGRLGTWSSFVDTLGRPSEEDITLDPAYIPIATNLTPVAEAVLAFGAVGWEEASAAVAATTERGEITSAVDDLANLPGTATLVHAPVYTYGVPALRWASYRRRSYGTSPDDPWLAEALYRWSWRAGRILGGMSWDENMVSVRIEAERLDPIPDEHF</sequence>
<dbReference type="OrthoDB" id="4861103at2"/>
<reference evidence="1 2" key="1">
    <citation type="submission" date="2019-07" db="EMBL/GenBank/DDBJ databases">
        <title>complete genome sequencing of Ornithinimicrobium sp. H23M54.</title>
        <authorList>
            <person name="Bae J.-W."/>
            <person name="Lee S.-Y."/>
        </authorList>
    </citation>
    <scope>NUCLEOTIDE SEQUENCE [LARGE SCALE GENOMIC DNA]</scope>
    <source>
        <strain evidence="1 2">H23M54</strain>
    </source>
</reference>
<accession>A0A516GEF9</accession>
<gene>
    <name evidence="1" type="ORF">FNH13_17590</name>
</gene>
<evidence type="ECO:0000313" key="1">
    <source>
        <dbReference type="EMBL" id="QDO89914.1"/>
    </source>
</evidence>
<protein>
    <submittedName>
        <fullName evidence="1">Uncharacterized protein</fullName>
    </submittedName>
</protein>
<organism evidence="1 2">
    <name type="scientific">Ornithinimicrobium ciconiae</name>
    <dbReference type="NCBI Taxonomy" id="2594265"/>
    <lineage>
        <taxon>Bacteria</taxon>
        <taxon>Bacillati</taxon>
        <taxon>Actinomycetota</taxon>
        <taxon>Actinomycetes</taxon>
        <taxon>Micrococcales</taxon>
        <taxon>Ornithinimicrobiaceae</taxon>
        <taxon>Ornithinimicrobium</taxon>
    </lineage>
</organism>
<name>A0A516GEF9_9MICO</name>
<dbReference type="RefSeq" id="WP_143784634.1">
    <property type="nucleotide sequence ID" value="NZ_CP041616.1"/>
</dbReference>